<evidence type="ECO:0000313" key="8">
    <source>
        <dbReference type="Proteomes" id="UP000615755"/>
    </source>
</evidence>
<dbReference type="InterPro" id="IPR039262">
    <property type="entry name" value="DTWD2/TAPT"/>
</dbReference>
<accession>A0ABR9EA62</accession>
<proteinExistence type="inferred from homology"/>
<organism evidence="7 8">
    <name type="scientific">Pseudoalteromonas aurantia 208</name>
    <dbReference type="NCBI Taxonomy" id="1314867"/>
    <lineage>
        <taxon>Bacteria</taxon>
        <taxon>Pseudomonadati</taxon>
        <taxon>Pseudomonadota</taxon>
        <taxon>Gammaproteobacteria</taxon>
        <taxon>Alteromonadales</taxon>
        <taxon>Pseudoalteromonadaceae</taxon>
        <taxon>Pseudoalteromonas</taxon>
    </lineage>
</organism>
<dbReference type="Proteomes" id="UP000615755">
    <property type="component" value="Unassembled WGS sequence"/>
</dbReference>
<evidence type="ECO:0000256" key="3">
    <source>
        <dbReference type="ARBA" id="ARBA00022691"/>
    </source>
</evidence>
<comment type="similarity">
    <text evidence="5">Belongs to the TDD superfamily. DTWD2 family.</text>
</comment>
<dbReference type="Pfam" id="PF03942">
    <property type="entry name" value="DTW"/>
    <property type="match status" value="1"/>
</dbReference>
<gene>
    <name evidence="7" type="ORF">PAUR_a1139</name>
</gene>
<evidence type="ECO:0000256" key="5">
    <source>
        <dbReference type="ARBA" id="ARBA00034489"/>
    </source>
</evidence>
<keyword evidence="4" id="KW-0819">tRNA processing</keyword>
<evidence type="ECO:0000256" key="4">
    <source>
        <dbReference type="ARBA" id="ARBA00022694"/>
    </source>
</evidence>
<evidence type="ECO:0000259" key="6">
    <source>
        <dbReference type="SMART" id="SM01144"/>
    </source>
</evidence>
<comment type="caution">
    <text evidence="7">The sequence shown here is derived from an EMBL/GenBank/DDBJ whole genome shotgun (WGS) entry which is preliminary data.</text>
</comment>
<feature type="domain" description="DTW" evidence="6">
    <location>
        <begin position="1"/>
        <end position="156"/>
    </location>
</feature>
<dbReference type="PANTHER" id="PTHR21392">
    <property type="entry name" value="TRNA-URIDINE AMINOCARBOXYPROPYLTRANSFERASE 2"/>
    <property type="match status" value="1"/>
</dbReference>
<evidence type="ECO:0000256" key="1">
    <source>
        <dbReference type="ARBA" id="ARBA00012386"/>
    </source>
</evidence>
<keyword evidence="3" id="KW-0949">S-adenosyl-L-methionine</keyword>
<sequence>MQHPDEADLAKNTVRLLNLQLDNIEIFVGESNQDFAQLQTQLNLSSCALLYPGKESIAVEDIPQSGIEIDTLLVIDGTWKKTNKILALNSWLHALKFVSFKQLPKNQYSIRKAEQSYSLSTLEAVGLFLTCHEHVNSQPLLNLLQGMIEQQTKYMPPHVKARYS</sequence>
<evidence type="ECO:0000313" key="7">
    <source>
        <dbReference type="EMBL" id="MBE0367717.1"/>
    </source>
</evidence>
<dbReference type="InterPro" id="IPR005636">
    <property type="entry name" value="DTW"/>
</dbReference>
<keyword evidence="8" id="KW-1185">Reference proteome</keyword>
<evidence type="ECO:0000256" key="2">
    <source>
        <dbReference type="ARBA" id="ARBA00022679"/>
    </source>
</evidence>
<dbReference type="SMART" id="SM01144">
    <property type="entry name" value="DTW"/>
    <property type="match status" value="1"/>
</dbReference>
<dbReference type="EMBL" id="AQGV01000012">
    <property type="protein sequence ID" value="MBE0367717.1"/>
    <property type="molecule type" value="Genomic_DNA"/>
</dbReference>
<dbReference type="PANTHER" id="PTHR21392:SF0">
    <property type="entry name" value="TRNA-URIDINE AMINOCARBOXYPROPYLTRANSFERASE 2"/>
    <property type="match status" value="1"/>
</dbReference>
<dbReference type="EC" id="2.5.1.25" evidence="1"/>
<name>A0ABR9EA62_9GAMM</name>
<keyword evidence="2" id="KW-0808">Transferase</keyword>
<reference evidence="7 8" key="1">
    <citation type="submission" date="2015-03" db="EMBL/GenBank/DDBJ databases">
        <title>Genome sequence of Pseudoalteromonas aurantia.</title>
        <authorList>
            <person name="Xie B.-B."/>
            <person name="Rong J.-C."/>
            <person name="Qin Q.-L."/>
            <person name="Zhang Y.-Z."/>
        </authorList>
    </citation>
    <scope>NUCLEOTIDE SEQUENCE [LARGE SCALE GENOMIC DNA]</scope>
    <source>
        <strain evidence="7 8">208</strain>
    </source>
</reference>
<protein>
    <recommendedName>
        <fullName evidence="1">tRNA-uridine aminocarboxypropyltransferase</fullName>
        <ecNumber evidence="1">2.5.1.25</ecNumber>
    </recommendedName>
</protein>